<proteinExistence type="predicted"/>
<gene>
    <name evidence="1" type="ORF">M9458_031641</name>
</gene>
<comment type="caution">
    <text evidence="1">The sequence shown here is derived from an EMBL/GenBank/DDBJ whole genome shotgun (WGS) entry which is preliminary data.</text>
</comment>
<feature type="non-terminal residue" evidence="1">
    <location>
        <position position="58"/>
    </location>
</feature>
<accession>A0ABD0PBF5</accession>
<name>A0ABD0PBF5_CIRMR</name>
<protein>
    <submittedName>
        <fullName evidence="1">Uncharacterized protein</fullName>
    </submittedName>
</protein>
<evidence type="ECO:0000313" key="1">
    <source>
        <dbReference type="EMBL" id="KAL0171330.1"/>
    </source>
</evidence>
<evidence type="ECO:0000313" key="2">
    <source>
        <dbReference type="Proteomes" id="UP001529510"/>
    </source>
</evidence>
<organism evidence="1 2">
    <name type="scientific">Cirrhinus mrigala</name>
    <name type="common">Mrigala</name>
    <dbReference type="NCBI Taxonomy" id="683832"/>
    <lineage>
        <taxon>Eukaryota</taxon>
        <taxon>Metazoa</taxon>
        <taxon>Chordata</taxon>
        <taxon>Craniata</taxon>
        <taxon>Vertebrata</taxon>
        <taxon>Euteleostomi</taxon>
        <taxon>Actinopterygii</taxon>
        <taxon>Neopterygii</taxon>
        <taxon>Teleostei</taxon>
        <taxon>Ostariophysi</taxon>
        <taxon>Cypriniformes</taxon>
        <taxon>Cyprinidae</taxon>
        <taxon>Labeoninae</taxon>
        <taxon>Labeonini</taxon>
        <taxon>Cirrhinus</taxon>
    </lineage>
</organism>
<keyword evidence="2" id="KW-1185">Reference proteome</keyword>
<sequence>RWCVGWACVSGTCRALYQTAPAMARAALWRKSSVLDWSKPLTEIRILFWRKPAPYPAL</sequence>
<reference evidence="1 2" key="1">
    <citation type="submission" date="2024-05" db="EMBL/GenBank/DDBJ databases">
        <title>Genome sequencing and assembly of Indian major carp, Cirrhinus mrigala (Hamilton, 1822).</title>
        <authorList>
            <person name="Mohindra V."/>
            <person name="Chowdhury L.M."/>
            <person name="Lal K."/>
            <person name="Jena J.K."/>
        </authorList>
    </citation>
    <scope>NUCLEOTIDE SEQUENCE [LARGE SCALE GENOMIC DNA]</scope>
    <source>
        <strain evidence="1">CM1030</strain>
        <tissue evidence="1">Blood</tissue>
    </source>
</reference>
<dbReference type="Proteomes" id="UP001529510">
    <property type="component" value="Unassembled WGS sequence"/>
</dbReference>
<feature type="non-terminal residue" evidence="1">
    <location>
        <position position="1"/>
    </location>
</feature>
<dbReference type="AlphaFoldDB" id="A0ABD0PBF5"/>
<dbReference type="EMBL" id="JAMKFB020000016">
    <property type="protein sequence ID" value="KAL0171330.1"/>
    <property type="molecule type" value="Genomic_DNA"/>
</dbReference>